<protein>
    <recommendedName>
        <fullName evidence="2">Single-stranded-DNA-specific exonuclease RecJ</fullName>
    </recommendedName>
</protein>
<evidence type="ECO:0000256" key="1">
    <source>
        <dbReference type="ARBA" id="ARBA00005915"/>
    </source>
</evidence>
<keyword evidence="5 9" id="KW-0269">Exonuclease</keyword>
<sequence>MAHKKWLIANADKEKASAISEKFNMDAFVAYLLVARGFDDELKVSEFISSSVRISDPFELSGMDSAVDRIEQAVSLGEKITVYGDYDCDGVTATALLYSLLRDMGAEVDYYIPSRETEGYGLNQGALKKIAESGTRLIVTVDNGISAVAEAEYAYSLGMELVITDHHQIPDTLPRAQAIVNPHLQDGELAFTDLAGVGVAFKLAAALYGDTDDILYQYADLAAIGTIADIMPLTDENRSIVKTGIRRIQDAPRPGIAALLKAAGLSKKEIASSDIAFSVCPRINATGRMEHAAKAVKLLVCSDPQKADFTAEQLNINNTHRQEIEQEIYEDVIRQLSEEPALAKKRVIVVAGKGYHQGVVGIVASRITEKYEKPAVIIGVDDEGNARGSARSISGFNIFEAVCACSDLLSHFGGHPGAAGLSLNAADIDLFRNRINAFAAEKYPVMPVQTVGIDFKISPLYLSVDLAKALNVLEPYGEGNKRAVFALMNLTLTDIRSIGNGKHIRLECEKKGKKIRIVQFGTPAEKFPYIPGEKIDAAVKIGVNPYNGREYLSVQAVDIRKHGMDEDAYFAQKEEYELFLAGKNNAESVYPDHDVCAAVYKAIRKRKQIYTDADSLYFSLSGATYGQMMFALKAFYESSLISFENGEIRLRETSGKVDLADTKTIKYLKGRLNIERF</sequence>
<feature type="domain" description="RecJ OB" evidence="8">
    <location>
        <begin position="453"/>
        <end position="557"/>
    </location>
</feature>
<dbReference type="EMBL" id="DWXN01000002">
    <property type="protein sequence ID" value="HJB74243.1"/>
    <property type="molecule type" value="Genomic_DNA"/>
</dbReference>
<dbReference type="InterPro" id="IPR004610">
    <property type="entry name" value="RecJ"/>
</dbReference>
<dbReference type="Pfam" id="PF01368">
    <property type="entry name" value="DHH"/>
    <property type="match status" value="1"/>
</dbReference>
<dbReference type="InterPro" id="IPR041122">
    <property type="entry name" value="RecJ_OB"/>
</dbReference>
<organism evidence="9 10">
    <name type="scientific">Candidatus Eubacterium faecale</name>
    <dbReference type="NCBI Taxonomy" id="2838568"/>
    <lineage>
        <taxon>Bacteria</taxon>
        <taxon>Bacillati</taxon>
        <taxon>Bacillota</taxon>
        <taxon>Clostridia</taxon>
        <taxon>Eubacteriales</taxon>
        <taxon>Eubacteriaceae</taxon>
        <taxon>Eubacterium</taxon>
    </lineage>
</organism>
<evidence type="ECO:0000256" key="5">
    <source>
        <dbReference type="ARBA" id="ARBA00022839"/>
    </source>
</evidence>
<evidence type="ECO:0000259" key="8">
    <source>
        <dbReference type="Pfam" id="PF17768"/>
    </source>
</evidence>
<dbReference type="GO" id="GO:0006310">
    <property type="term" value="P:DNA recombination"/>
    <property type="evidence" value="ECO:0007669"/>
    <property type="project" value="InterPro"/>
</dbReference>
<name>A0A9D2MHN2_9FIRM</name>
<dbReference type="Pfam" id="PF17768">
    <property type="entry name" value="RecJ_OB"/>
    <property type="match status" value="1"/>
</dbReference>
<gene>
    <name evidence="9" type="primary">recJ</name>
    <name evidence="9" type="ORF">IAA37_01030</name>
</gene>
<dbReference type="AlphaFoldDB" id="A0A9D2MHN2"/>
<dbReference type="GO" id="GO:0006281">
    <property type="term" value="P:DNA repair"/>
    <property type="evidence" value="ECO:0007669"/>
    <property type="project" value="InterPro"/>
</dbReference>
<accession>A0A9D2MHN2</accession>
<dbReference type="InterPro" id="IPR001667">
    <property type="entry name" value="DDH_dom"/>
</dbReference>
<dbReference type="GO" id="GO:0008409">
    <property type="term" value="F:5'-3' exonuclease activity"/>
    <property type="evidence" value="ECO:0007669"/>
    <property type="project" value="InterPro"/>
</dbReference>
<comment type="similarity">
    <text evidence="1">Belongs to the RecJ family.</text>
</comment>
<evidence type="ECO:0000313" key="10">
    <source>
        <dbReference type="Proteomes" id="UP000823877"/>
    </source>
</evidence>
<feature type="domain" description="DHHA1" evidence="7">
    <location>
        <begin position="346"/>
        <end position="440"/>
    </location>
</feature>
<keyword evidence="3" id="KW-0540">Nuclease</keyword>
<evidence type="ECO:0000259" key="7">
    <source>
        <dbReference type="Pfam" id="PF02272"/>
    </source>
</evidence>
<dbReference type="Pfam" id="PF02272">
    <property type="entry name" value="DHHA1"/>
    <property type="match status" value="1"/>
</dbReference>
<evidence type="ECO:0000256" key="2">
    <source>
        <dbReference type="ARBA" id="ARBA00019841"/>
    </source>
</evidence>
<evidence type="ECO:0000259" key="6">
    <source>
        <dbReference type="Pfam" id="PF01368"/>
    </source>
</evidence>
<dbReference type="InterPro" id="IPR051673">
    <property type="entry name" value="SSDNA_exonuclease_RecJ"/>
</dbReference>
<proteinExistence type="inferred from homology"/>
<evidence type="ECO:0000256" key="4">
    <source>
        <dbReference type="ARBA" id="ARBA00022801"/>
    </source>
</evidence>
<evidence type="ECO:0000313" key="9">
    <source>
        <dbReference type="EMBL" id="HJB74243.1"/>
    </source>
</evidence>
<dbReference type="PANTHER" id="PTHR30255:SF2">
    <property type="entry name" value="SINGLE-STRANDED-DNA-SPECIFIC EXONUCLEASE RECJ"/>
    <property type="match status" value="1"/>
</dbReference>
<dbReference type="InterPro" id="IPR003156">
    <property type="entry name" value="DHHA1_dom"/>
</dbReference>
<dbReference type="GO" id="GO:0003676">
    <property type="term" value="F:nucleic acid binding"/>
    <property type="evidence" value="ECO:0007669"/>
    <property type="project" value="InterPro"/>
</dbReference>
<comment type="caution">
    <text evidence="9">The sequence shown here is derived from an EMBL/GenBank/DDBJ whole genome shotgun (WGS) entry which is preliminary data.</text>
</comment>
<dbReference type="Gene3D" id="3.10.310.30">
    <property type="match status" value="1"/>
</dbReference>
<evidence type="ECO:0000256" key="3">
    <source>
        <dbReference type="ARBA" id="ARBA00022722"/>
    </source>
</evidence>
<dbReference type="Proteomes" id="UP000823877">
    <property type="component" value="Unassembled WGS sequence"/>
</dbReference>
<dbReference type="PANTHER" id="PTHR30255">
    <property type="entry name" value="SINGLE-STRANDED-DNA-SPECIFIC EXONUCLEASE RECJ"/>
    <property type="match status" value="1"/>
</dbReference>
<reference evidence="9" key="2">
    <citation type="submission" date="2021-04" db="EMBL/GenBank/DDBJ databases">
        <authorList>
            <person name="Gilroy R."/>
        </authorList>
    </citation>
    <scope>NUCLEOTIDE SEQUENCE</scope>
    <source>
        <strain evidence="9">CHK188-16595</strain>
    </source>
</reference>
<feature type="domain" description="DDH" evidence="6">
    <location>
        <begin position="79"/>
        <end position="226"/>
    </location>
</feature>
<dbReference type="SUPFAM" id="SSF64182">
    <property type="entry name" value="DHH phosphoesterases"/>
    <property type="match status" value="1"/>
</dbReference>
<dbReference type="NCBIfam" id="TIGR00644">
    <property type="entry name" value="recJ"/>
    <property type="match status" value="1"/>
</dbReference>
<reference evidence="9" key="1">
    <citation type="journal article" date="2021" name="PeerJ">
        <title>Extensive microbial diversity within the chicken gut microbiome revealed by metagenomics and culture.</title>
        <authorList>
            <person name="Gilroy R."/>
            <person name="Ravi A."/>
            <person name="Getino M."/>
            <person name="Pursley I."/>
            <person name="Horton D.L."/>
            <person name="Alikhan N.F."/>
            <person name="Baker D."/>
            <person name="Gharbi K."/>
            <person name="Hall N."/>
            <person name="Watson M."/>
            <person name="Adriaenssens E.M."/>
            <person name="Foster-Nyarko E."/>
            <person name="Jarju S."/>
            <person name="Secka A."/>
            <person name="Antonio M."/>
            <person name="Oren A."/>
            <person name="Chaudhuri R.R."/>
            <person name="La Ragione R."/>
            <person name="Hildebrand F."/>
            <person name="Pallen M.J."/>
        </authorList>
    </citation>
    <scope>NUCLEOTIDE SEQUENCE</scope>
    <source>
        <strain evidence="9">CHK188-16595</strain>
    </source>
</reference>
<dbReference type="InterPro" id="IPR038763">
    <property type="entry name" value="DHH_sf"/>
</dbReference>
<keyword evidence="4" id="KW-0378">Hydrolase</keyword>
<dbReference type="Gene3D" id="3.90.1640.30">
    <property type="match status" value="1"/>
</dbReference>